<reference evidence="4" key="1">
    <citation type="submission" date="2014-09" db="EMBL/GenBank/DDBJ databases">
        <authorList>
            <person name="Wibberg D."/>
        </authorList>
    </citation>
    <scope>NUCLEOTIDE SEQUENCE [LARGE SCALE GENOMIC DNA]</scope>
    <source>
        <strain evidence="4">Mb9</strain>
    </source>
</reference>
<dbReference type="Proteomes" id="UP000062768">
    <property type="component" value="Chromosome I"/>
</dbReference>
<name>A0A0S4FQR0_METFO</name>
<keyword evidence="5" id="KW-1185">Reference proteome</keyword>
<keyword evidence="3" id="KW-0479">Metal-binding</keyword>
<evidence type="ECO:0000256" key="3">
    <source>
        <dbReference type="ARBA" id="ARBA00022723"/>
    </source>
</evidence>
<dbReference type="SUPFAM" id="SSF53448">
    <property type="entry name" value="Nucleotide-diphospho-sugar transferases"/>
    <property type="match status" value="1"/>
</dbReference>
<dbReference type="GO" id="GO:0016757">
    <property type="term" value="F:glycosyltransferase activity"/>
    <property type="evidence" value="ECO:0007669"/>
    <property type="project" value="UniProtKB-KW"/>
</dbReference>
<keyword evidence="2" id="KW-0808">Transferase</keyword>
<evidence type="ECO:0000256" key="1">
    <source>
        <dbReference type="ARBA" id="ARBA00022676"/>
    </source>
</evidence>
<dbReference type="EMBL" id="LN734822">
    <property type="protein sequence ID" value="CEL25359.1"/>
    <property type="molecule type" value="Genomic_DNA"/>
</dbReference>
<dbReference type="Gene3D" id="3.90.550.10">
    <property type="entry name" value="Spore Coat Polysaccharide Biosynthesis Protein SpsA, Chain A"/>
    <property type="match status" value="1"/>
</dbReference>
<dbReference type="PANTHER" id="PTHR13778:SF47">
    <property type="entry name" value="LIPOPOLYSACCHARIDE 1,3-GALACTOSYLTRANSFERASE"/>
    <property type="match status" value="1"/>
</dbReference>
<dbReference type="GeneID" id="26739959"/>
<dbReference type="PATRIC" id="fig|2162.10.peg.1799"/>
<proteinExistence type="predicted"/>
<evidence type="ECO:0000256" key="2">
    <source>
        <dbReference type="ARBA" id="ARBA00022679"/>
    </source>
</evidence>
<keyword evidence="1" id="KW-0328">Glycosyltransferase</keyword>
<dbReference type="GO" id="GO:0046872">
    <property type="term" value="F:metal ion binding"/>
    <property type="evidence" value="ECO:0007669"/>
    <property type="project" value="UniProtKB-KW"/>
</dbReference>
<protein>
    <submittedName>
        <fullName evidence="4">Uncharacterized protein</fullName>
    </submittedName>
</protein>
<dbReference type="InterPro" id="IPR029044">
    <property type="entry name" value="Nucleotide-diphossugar_trans"/>
</dbReference>
<evidence type="ECO:0000313" key="4">
    <source>
        <dbReference type="EMBL" id="CEL25359.1"/>
    </source>
</evidence>
<dbReference type="RefSeq" id="WP_060537948.1">
    <property type="nucleotide sequence ID" value="NZ_LN734822.1"/>
</dbReference>
<dbReference type="Pfam" id="PF01501">
    <property type="entry name" value="Glyco_transf_8"/>
    <property type="match status" value="1"/>
</dbReference>
<gene>
    <name evidence="4" type="ORF">MB9_1724</name>
</gene>
<accession>A0A0S4FQR0</accession>
<dbReference type="AlphaFoldDB" id="A0A0S4FQR0"/>
<evidence type="ECO:0000313" key="5">
    <source>
        <dbReference type="Proteomes" id="UP000062768"/>
    </source>
</evidence>
<dbReference type="InterPro" id="IPR050748">
    <property type="entry name" value="Glycosyltrans_8_dom-fam"/>
</dbReference>
<dbReference type="PANTHER" id="PTHR13778">
    <property type="entry name" value="GLYCOSYLTRANSFERASE 8 DOMAIN-CONTAINING PROTEIN"/>
    <property type="match status" value="1"/>
</dbReference>
<organism evidence="4 5">
    <name type="scientific">Methanobacterium formicicum</name>
    <dbReference type="NCBI Taxonomy" id="2162"/>
    <lineage>
        <taxon>Archaea</taxon>
        <taxon>Methanobacteriati</taxon>
        <taxon>Methanobacteriota</taxon>
        <taxon>Methanomada group</taxon>
        <taxon>Methanobacteria</taxon>
        <taxon>Methanobacteriales</taxon>
        <taxon>Methanobacteriaceae</taxon>
        <taxon>Methanobacterium</taxon>
    </lineage>
</organism>
<dbReference type="InterPro" id="IPR002495">
    <property type="entry name" value="Glyco_trans_8"/>
</dbReference>
<sequence length="208" mass="23906">MDNKIIILDKNQNEEIVSEINVNGDRKNPFVYENESKKNSSLINDNASPVNEDSSKLAIVFISDDNYATCTAVAINSLYINKDRNNSYEIFVISHGISNTNKNRLEKLSKKNFVVKIIDIQDTKEYSSVKKHREHVSTTAMFKFDIPNILKSHDKVLYIDGDVLILKDLKDLFDMDFEDNYAIVVKDILSIRNKNHLKRLNFKSGCLI</sequence>